<evidence type="ECO:0000313" key="2">
    <source>
        <dbReference type="EMBL" id="GGR17447.1"/>
    </source>
</evidence>
<dbReference type="EMBL" id="BMQL01000020">
    <property type="protein sequence ID" value="GGR17447.1"/>
    <property type="molecule type" value="Genomic_DNA"/>
</dbReference>
<protein>
    <submittedName>
        <fullName evidence="2">Uncharacterized protein</fullName>
    </submittedName>
</protein>
<reference evidence="2" key="2">
    <citation type="submission" date="2020-09" db="EMBL/GenBank/DDBJ databases">
        <authorList>
            <person name="Sun Q."/>
            <person name="Ohkuma M."/>
        </authorList>
    </citation>
    <scope>NUCLEOTIDE SEQUENCE</scope>
    <source>
        <strain evidence="2">JCM 31311</strain>
    </source>
</reference>
<feature type="coiled-coil region" evidence="1">
    <location>
        <begin position="152"/>
        <end position="179"/>
    </location>
</feature>
<dbReference type="Proteomes" id="UP000603865">
    <property type="component" value="Unassembled WGS sequence"/>
</dbReference>
<proteinExistence type="predicted"/>
<name>A0A918CD19_9DEIO</name>
<evidence type="ECO:0000256" key="1">
    <source>
        <dbReference type="SAM" id="Coils"/>
    </source>
</evidence>
<reference evidence="2" key="1">
    <citation type="journal article" date="2014" name="Int. J. Syst. Evol. Microbiol.">
        <title>Complete genome sequence of Corynebacterium casei LMG S-19264T (=DSM 44701T), isolated from a smear-ripened cheese.</title>
        <authorList>
            <consortium name="US DOE Joint Genome Institute (JGI-PGF)"/>
            <person name="Walter F."/>
            <person name="Albersmeier A."/>
            <person name="Kalinowski J."/>
            <person name="Ruckert C."/>
        </authorList>
    </citation>
    <scope>NUCLEOTIDE SEQUENCE</scope>
    <source>
        <strain evidence="2">JCM 31311</strain>
    </source>
</reference>
<accession>A0A918CD19</accession>
<keyword evidence="1" id="KW-0175">Coiled coil</keyword>
<keyword evidence="3" id="KW-1185">Reference proteome</keyword>
<dbReference type="AlphaFoldDB" id="A0A918CD19"/>
<organism evidence="2 3">
    <name type="scientific">Deinococcus ruber</name>
    <dbReference type="NCBI Taxonomy" id="1848197"/>
    <lineage>
        <taxon>Bacteria</taxon>
        <taxon>Thermotogati</taxon>
        <taxon>Deinococcota</taxon>
        <taxon>Deinococci</taxon>
        <taxon>Deinococcales</taxon>
        <taxon>Deinococcaceae</taxon>
        <taxon>Deinococcus</taxon>
    </lineage>
</organism>
<evidence type="ECO:0000313" key="3">
    <source>
        <dbReference type="Proteomes" id="UP000603865"/>
    </source>
</evidence>
<gene>
    <name evidence="2" type="ORF">GCM10008957_32690</name>
</gene>
<sequence>MYRPYFTHGPETTCRATGESVLHAAFKALLLQQLQRERRFTLELRCPACKERSVTTYVLPETDEVTAEQPILQFRADVAVVRDQRVVMVFEVYVSHAVDLQKAAALEAAGVPWVELEADLSEHMELPVLQVVASNWLRWCPCRHCGCTAVIQSKQRAAMERLQHQLEEQEAARRAKEAYWRSVEQLRQVTQRRVEMSQRAQGTYRAVVAQRPSYWLTKRCPEYEAFERPLYVVVQGRQLLAHPGLWPGRLVLCDDVQGRYVLAGGTVRRVLANGQAVDQREMLSEVLNDVLEGRRVVSVEAGIWVSELVGWLEGGALGERGRRK</sequence>
<comment type="caution">
    <text evidence="2">The sequence shown here is derived from an EMBL/GenBank/DDBJ whole genome shotgun (WGS) entry which is preliminary data.</text>
</comment>